<keyword evidence="7" id="KW-0175">Coiled coil</keyword>
<gene>
    <name evidence="12" type="primary">LOC108810966</name>
</gene>
<dbReference type="GO" id="GO:0072686">
    <property type="term" value="C:mitotic spindle"/>
    <property type="evidence" value="ECO:0007669"/>
    <property type="project" value="TreeGrafter"/>
</dbReference>
<dbReference type="GO" id="GO:0005815">
    <property type="term" value="C:microtubule organizing center"/>
    <property type="evidence" value="ECO:0007669"/>
    <property type="project" value="TreeGrafter"/>
</dbReference>
<dbReference type="InterPro" id="IPR032733">
    <property type="entry name" value="HAUS3_N"/>
</dbReference>
<keyword evidence="9" id="KW-0131">Cell cycle</keyword>
<evidence type="ECO:0000256" key="1">
    <source>
        <dbReference type="ARBA" id="ARBA00004186"/>
    </source>
</evidence>
<dbReference type="KEGG" id="rsz:108810966"/>
<evidence type="ECO:0000256" key="2">
    <source>
        <dbReference type="ARBA" id="ARBA00009645"/>
    </source>
</evidence>
<protein>
    <submittedName>
        <fullName evidence="12">AUGMIN subunit 3-like</fullName>
    </submittedName>
</protein>
<comment type="subcellular location">
    <subcellularLocation>
        <location evidence="1">Cytoplasm</location>
        <location evidence="1">Cytoskeleton</location>
        <location evidence="1">Spindle</location>
    </subcellularLocation>
</comment>
<evidence type="ECO:0000259" key="10">
    <source>
        <dbReference type="Pfam" id="PF14932"/>
    </source>
</evidence>
<dbReference type="GO" id="GO:0051225">
    <property type="term" value="P:spindle assembly"/>
    <property type="evidence" value="ECO:0007669"/>
    <property type="project" value="InterPro"/>
</dbReference>
<evidence type="ECO:0000256" key="5">
    <source>
        <dbReference type="ARBA" id="ARBA00022701"/>
    </source>
</evidence>
<keyword evidence="3" id="KW-0963">Cytoplasm</keyword>
<dbReference type="PANTHER" id="PTHR19378:SF0">
    <property type="entry name" value="HAUS AUGMIN-LIKE COMPLEX SUBUNIT 3"/>
    <property type="match status" value="1"/>
</dbReference>
<evidence type="ECO:0000256" key="8">
    <source>
        <dbReference type="ARBA" id="ARBA00023212"/>
    </source>
</evidence>
<dbReference type="Pfam" id="PF14932">
    <property type="entry name" value="HAUS-augmin3"/>
    <property type="match status" value="1"/>
</dbReference>
<reference evidence="11" key="1">
    <citation type="journal article" date="2019" name="Database">
        <title>The radish genome database (RadishGD): an integrated information resource for radish genomics.</title>
        <authorList>
            <person name="Yu H.J."/>
            <person name="Baek S."/>
            <person name="Lee Y.J."/>
            <person name="Cho A."/>
            <person name="Mun J.H."/>
        </authorList>
    </citation>
    <scope>NUCLEOTIDE SEQUENCE [LARGE SCALE GENOMIC DNA]</scope>
    <source>
        <strain evidence="11">cv. WK10039</strain>
    </source>
</reference>
<keyword evidence="11" id="KW-1185">Reference proteome</keyword>
<evidence type="ECO:0000313" key="12">
    <source>
        <dbReference type="RefSeq" id="XP_018438535.1"/>
    </source>
</evidence>
<evidence type="ECO:0000256" key="9">
    <source>
        <dbReference type="ARBA" id="ARBA00023306"/>
    </source>
</evidence>
<keyword evidence="5" id="KW-0493">Microtubule</keyword>
<keyword evidence="4" id="KW-0132">Cell division</keyword>
<evidence type="ECO:0000256" key="6">
    <source>
        <dbReference type="ARBA" id="ARBA00022776"/>
    </source>
</evidence>
<dbReference type="GO" id="GO:0051301">
    <property type="term" value="P:cell division"/>
    <property type="evidence" value="ECO:0007669"/>
    <property type="project" value="UniProtKB-KW"/>
</dbReference>
<dbReference type="GO" id="GO:0005874">
    <property type="term" value="C:microtubule"/>
    <property type="evidence" value="ECO:0007669"/>
    <property type="project" value="UniProtKB-KW"/>
</dbReference>
<evidence type="ECO:0000313" key="11">
    <source>
        <dbReference type="Proteomes" id="UP000504610"/>
    </source>
</evidence>
<dbReference type="RefSeq" id="XP_018438535.1">
    <property type="nucleotide sequence ID" value="XM_018583033.2"/>
</dbReference>
<dbReference type="GO" id="GO:0070652">
    <property type="term" value="C:HAUS complex"/>
    <property type="evidence" value="ECO:0007669"/>
    <property type="project" value="InterPro"/>
</dbReference>
<feature type="domain" description="HAUS augmin-like complex subunit 3 N-terminal" evidence="10">
    <location>
        <begin position="28"/>
        <end position="98"/>
    </location>
</feature>
<accession>A0A6J0JS81</accession>
<dbReference type="AlphaFoldDB" id="A0A6J0JS81"/>
<reference evidence="12" key="2">
    <citation type="submission" date="2025-08" db="UniProtKB">
        <authorList>
            <consortium name="RefSeq"/>
        </authorList>
    </citation>
    <scope>IDENTIFICATION</scope>
    <source>
        <tissue evidence="12">Leaf</tissue>
    </source>
</reference>
<organism evidence="11 12">
    <name type="scientific">Raphanus sativus</name>
    <name type="common">Radish</name>
    <name type="synonym">Raphanus raphanistrum var. sativus</name>
    <dbReference type="NCBI Taxonomy" id="3726"/>
    <lineage>
        <taxon>Eukaryota</taxon>
        <taxon>Viridiplantae</taxon>
        <taxon>Streptophyta</taxon>
        <taxon>Embryophyta</taxon>
        <taxon>Tracheophyta</taxon>
        <taxon>Spermatophyta</taxon>
        <taxon>Magnoliopsida</taxon>
        <taxon>eudicotyledons</taxon>
        <taxon>Gunneridae</taxon>
        <taxon>Pentapetalae</taxon>
        <taxon>rosids</taxon>
        <taxon>malvids</taxon>
        <taxon>Brassicales</taxon>
        <taxon>Brassicaceae</taxon>
        <taxon>Brassiceae</taxon>
        <taxon>Raphanus</taxon>
    </lineage>
</organism>
<keyword evidence="6" id="KW-0498">Mitosis</keyword>
<keyword evidence="8" id="KW-0206">Cytoskeleton</keyword>
<dbReference type="GeneID" id="108810966"/>
<evidence type="ECO:0000256" key="3">
    <source>
        <dbReference type="ARBA" id="ARBA00022490"/>
    </source>
</evidence>
<comment type="similarity">
    <text evidence="2">Belongs to the HAUS3 family.</text>
</comment>
<dbReference type="PANTHER" id="PTHR19378">
    <property type="entry name" value="GOLGIN- RELATED"/>
    <property type="match status" value="1"/>
</dbReference>
<dbReference type="InterPro" id="IPR026206">
    <property type="entry name" value="HAUS3"/>
</dbReference>
<name>A0A6J0JS81_RAPSA</name>
<evidence type="ECO:0000256" key="4">
    <source>
        <dbReference type="ARBA" id="ARBA00022618"/>
    </source>
</evidence>
<evidence type="ECO:0000256" key="7">
    <source>
        <dbReference type="ARBA" id="ARBA00023054"/>
    </source>
</evidence>
<dbReference type="GO" id="GO:0031023">
    <property type="term" value="P:microtubule organizing center organization"/>
    <property type="evidence" value="ECO:0007669"/>
    <property type="project" value="TreeGrafter"/>
</dbReference>
<proteinExistence type="inferred from homology"/>
<dbReference type="OrthoDB" id="2159690at2759"/>
<dbReference type="Proteomes" id="UP000504610">
    <property type="component" value="Chromosome 6"/>
</dbReference>
<sequence length="121" mass="13808">MSRARRASLVAYLGFEGTGKLNPHSFEWPFQYDEARPILDWICSSLRPSKVLSLYEQFHREGKLLEGDDLDRAYDSISAFSSRRNNQEAVFGEEESIKGNLYHTCDSVFSVSCMKGNFVLS</sequence>